<keyword evidence="7" id="KW-0325">Glycoprotein</keyword>
<evidence type="ECO:0000256" key="3">
    <source>
        <dbReference type="ARBA" id="ARBA00022692"/>
    </source>
</evidence>
<name>A0A0P1IB67_9RHOB</name>
<evidence type="ECO:0000256" key="7">
    <source>
        <dbReference type="ARBA" id="ARBA00023180"/>
    </source>
</evidence>
<keyword evidence="2 8" id="KW-0808">Transferase</keyword>
<dbReference type="AlphaFoldDB" id="A0A0P1IB67"/>
<dbReference type="GO" id="GO:0016020">
    <property type="term" value="C:membrane"/>
    <property type="evidence" value="ECO:0007669"/>
    <property type="project" value="InterPro"/>
</dbReference>
<dbReference type="Proteomes" id="UP000051870">
    <property type="component" value="Unassembled WGS sequence"/>
</dbReference>
<dbReference type="GO" id="GO:0016051">
    <property type="term" value="P:carbohydrate biosynthetic process"/>
    <property type="evidence" value="ECO:0007669"/>
    <property type="project" value="InterPro"/>
</dbReference>
<dbReference type="EMBL" id="CYTW01000001">
    <property type="protein sequence ID" value="CUJ85732.1"/>
    <property type="molecule type" value="Genomic_DNA"/>
</dbReference>
<evidence type="ECO:0000256" key="4">
    <source>
        <dbReference type="ARBA" id="ARBA00022989"/>
    </source>
</evidence>
<dbReference type="InterPro" id="IPR018011">
    <property type="entry name" value="Carb_sulfotrans_8-10"/>
</dbReference>
<evidence type="ECO:0000256" key="1">
    <source>
        <dbReference type="ARBA" id="ARBA00004323"/>
    </source>
</evidence>
<dbReference type="PANTHER" id="PTHR12137">
    <property type="entry name" value="CARBOHYDRATE SULFOTRANSFERASE"/>
    <property type="match status" value="1"/>
</dbReference>
<comment type="subcellular location">
    <subcellularLocation>
        <location evidence="1">Golgi apparatus membrane</location>
        <topology evidence="1">Single-pass type II membrane protein</topology>
    </subcellularLocation>
</comment>
<evidence type="ECO:0000313" key="8">
    <source>
        <dbReference type="EMBL" id="CUJ85732.1"/>
    </source>
</evidence>
<gene>
    <name evidence="8" type="ORF">PH7735_00532</name>
</gene>
<organism evidence="8 9">
    <name type="scientific">Shimia thalassica</name>
    <dbReference type="NCBI Taxonomy" id="1715693"/>
    <lineage>
        <taxon>Bacteria</taxon>
        <taxon>Pseudomonadati</taxon>
        <taxon>Pseudomonadota</taxon>
        <taxon>Alphaproteobacteria</taxon>
        <taxon>Rhodobacterales</taxon>
        <taxon>Roseobacteraceae</taxon>
    </lineage>
</organism>
<evidence type="ECO:0000313" key="9">
    <source>
        <dbReference type="Proteomes" id="UP000051870"/>
    </source>
</evidence>
<sequence length="216" mass="25598">MYSPKHKALFVHIPKTGGQSVETVFLQDLNLTWQERDALLLRPSKRRDGPERLAHLYADEYVRLGYLTQSEFDAAYRFSIVRHPFSRMVSEYRYRADSAERRKKQGKRAHLPDFDRFIRREFEDDHSDMARHLAPQVSYLLDENGHLLVENVMRLETLNTEIEPVLRRIFGRTVDLPHRNASVGYSDISVERLSLDQKAFLFQKYQDDFEAFGYER</sequence>
<keyword evidence="9" id="KW-1185">Reference proteome</keyword>
<evidence type="ECO:0000256" key="5">
    <source>
        <dbReference type="ARBA" id="ARBA00023034"/>
    </source>
</evidence>
<proteinExistence type="predicted"/>
<protein>
    <submittedName>
        <fullName evidence="8">Sulfotransferase family protein</fullName>
    </submittedName>
</protein>
<dbReference type="GO" id="GO:0008146">
    <property type="term" value="F:sulfotransferase activity"/>
    <property type="evidence" value="ECO:0007669"/>
    <property type="project" value="InterPro"/>
</dbReference>
<dbReference type="STRING" id="1715693.PH7735_00532"/>
<keyword evidence="4" id="KW-1133">Transmembrane helix</keyword>
<dbReference type="Pfam" id="PF03567">
    <property type="entry name" value="Sulfotransfer_2"/>
    <property type="match status" value="1"/>
</dbReference>
<keyword evidence="5" id="KW-0333">Golgi apparatus</keyword>
<dbReference type="GeneID" id="83879611"/>
<accession>A0A0P1IB67</accession>
<dbReference type="SUPFAM" id="SSF52540">
    <property type="entry name" value="P-loop containing nucleoside triphosphate hydrolases"/>
    <property type="match status" value="1"/>
</dbReference>
<evidence type="ECO:0000256" key="6">
    <source>
        <dbReference type="ARBA" id="ARBA00023136"/>
    </source>
</evidence>
<evidence type="ECO:0000256" key="2">
    <source>
        <dbReference type="ARBA" id="ARBA00022679"/>
    </source>
</evidence>
<dbReference type="InterPro" id="IPR027417">
    <property type="entry name" value="P-loop_NTPase"/>
</dbReference>
<dbReference type="Gene3D" id="3.40.50.300">
    <property type="entry name" value="P-loop containing nucleotide triphosphate hydrolases"/>
    <property type="match status" value="1"/>
</dbReference>
<reference evidence="9" key="1">
    <citation type="submission" date="2015-09" db="EMBL/GenBank/DDBJ databases">
        <authorList>
            <person name="Rodrigo-Torres Lidia"/>
            <person name="Arahal R.David."/>
        </authorList>
    </citation>
    <scope>NUCLEOTIDE SEQUENCE [LARGE SCALE GENOMIC DNA]</scope>
    <source>
        <strain evidence="9">CECT 7735</strain>
    </source>
</reference>
<dbReference type="RefSeq" id="WP_058309763.1">
    <property type="nucleotide sequence ID" value="NZ_CYTW01000001.1"/>
</dbReference>
<keyword evidence="3" id="KW-0812">Transmembrane</keyword>
<keyword evidence="6" id="KW-0472">Membrane</keyword>
<dbReference type="PANTHER" id="PTHR12137:SF54">
    <property type="entry name" value="CARBOHYDRATE SULFOTRANSFERASE"/>
    <property type="match status" value="1"/>
</dbReference>
<dbReference type="InterPro" id="IPR005331">
    <property type="entry name" value="Sulfotransferase"/>
</dbReference>